<keyword evidence="3" id="KW-0677">Repeat</keyword>
<keyword evidence="5" id="KW-0966">Cell projection</keyword>
<evidence type="ECO:0000256" key="5">
    <source>
        <dbReference type="ARBA" id="ARBA00023273"/>
    </source>
</evidence>
<comment type="subcellular location">
    <subcellularLocation>
        <location evidence="1">Cell projection</location>
        <location evidence="1">Cilium</location>
    </subcellularLocation>
</comment>
<dbReference type="InterPro" id="IPR011990">
    <property type="entry name" value="TPR-like_helical_dom_sf"/>
</dbReference>
<dbReference type="PANTHER" id="PTHR15722">
    <property type="entry name" value="IFT140/172-RELATED"/>
    <property type="match status" value="1"/>
</dbReference>
<evidence type="ECO:0000313" key="7">
    <source>
        <dbReference type="EMBL" id="KAG8179912.1"/>
    </source>
</evidence>
<dbReference type="Gene3D" id="1.25.40.10">
    <property type="entry name" value="Tetratricopeptide repeat domain"/>
    <property type="match status" value="1"/>
</dbReference>
<keyword evidence="8" id="KW-1185">Reference proteome</keyword>
<dbReference type="InterPro" id="IPR056157">
    <property type="entry name" value="TPR_IFT80_172_dom"/>
</dbReference>
<reference evidence="7 8" key="1">
    <citation type="journal article" date="2022" name="Nat. Ecol. Evol.">
        <title>A masculinizing supergene underlies an exaggerated male reproductive morph in a spider.</title>
        <authorList>
            <person name="Hendrickx F."/>
            <person name="De Corte Z."/>
            <person name="Sonet G."/>
            <person name="Van Belleghem S.M."/>
            <person name="Kostlbacher S."/>
            <person name="Vangestel C."/>
        </authorList>
    </citation>
    <scope>NUCLEOTIDE SEQUENCE [LARGE SCALE GENOMIC DNA]</scope>
    <source>
        <strain evidence="7">W744_W776</strain>
    </source>
</reference>
<dbReference type="AlphaFoldDB" id="A0AAV6U772"/>
<evidence type="ECO:0000256" key="4">
    <source>
        <dbReference type="ARBA" id="ARBA00023069"/>
    </source>
</evidence>
<proteinExistence type="predicted"/>
<dbReference type="GO" id="GO:0036064">
    <property type="term" value="C:ciliary basal body"/>
    <property type="evidence" value="ECO:0007669"/>
    <property type="project" value="TreeGrafter"/>
</dbReference>
<feature type="domain" description="IFT80/172/WDR35 TPR" evidence="6">
    <location>
        <begin position="10"/>
        <end position="144"/>
    </location>
</feature>
<accession>A0AAV6U772</accession>
<gene>
    <name evidence="7" type="ORF">JTE90_006275</name>
</gene>
<evidence type="ECO:0000256" key="1">
    <source>
        <dbReference type="ARBA" id="ARBA00004138"/>
    </source>
</evidence>
<evidence type="ECO:0000259" key="6">
    <source>
        <dbReference type="Pfam" id="PF23387"/>
    </source>
</evidence>
<sequence>MEFKQQMELANLGKLALESMNLVIAERCYAATGDTSKARFLRETREIAQEAGAISGSNGYDHYQVRARLAIMNKDYKTAESMYREQHKIEEAIQMYLDLHKWNDAIELTKATDHPDLDRLNVTHFEWLQTTGQEEKARELKENKGEFHEAIQLYLAAGLPTRAGKVTNMPTLAKNDEQVQEIASALMKNEFYEHVGDLYEKIDNYHKALECYRLGNAFNRAVDLARTAFPQEVIHLEEEWGDHLTSIKQLEAAINHYIEAGKSVKALDAAINAKLGKKAVEIMEIIDDRQSLSKYLKPMAQHFYSVGQYEVAEHLLVERLRRNTKWLSLCMKT</sequence>
<dbReference type="Proteomes" id="UP000827092">
    <property type="component" value="Unassembled WGS sequence"/>
</dbReference>
<keyword evidence="2" id="KW-0853">WD repeat</keyword>
<dbReference type="Pfam" id="PF23387">
    <property type="entry name" value="TPR_IFT80_172"/>
    <property type="match status" value="1"/>
</dbReference>
<dbReference type="GO" id="GO:0030992">
    <property type="term" value="C:intraciliary transport particle B"/>
    <property type="evidence" value="ECO:0007669"/>
    <property type="project" value="TreeGrafter"/>
</dbReference>
<dbReference type="Gene3D" id="1.25.40.470">
    <property type="match status" value="1"/>
</dbReference>
<evidence type="ECO:0000256" key="2">
    <source>
        <dbReference type="ARBA" id="ARBA00022574"/>
    </source>
</evidence>
<comment type="caution">
    <text evidence="7">The sequence shown here is derived from an EMBL/GenBank/DDBJ whole genome shotgun (WGS) entry which is preliminary data.</text>
</comment>
<dbReference type="PANTHER" id="PTHR15722:SF2">
    <property type="entry name" value="INTRAFLAGELLAR TRANSPORT PROTEIN 172 HOMOLOG"/>
    <property type="match status" value="1"/>
</dbReference>
<evidence type="ECO:0000256" key="3">
    <source>
        <dbReference type="ARBA" id="ARBA00022737"/>
    </source>
</evidence>
<dbReference type="EMBL" id="JAFNEN010000597">
    <property type="protein sequence ID" value="KAG8179912.1"/>
    <property type="molecule type" value="Genomic_DNA"/>
</dbReference>
<dbReference type="GO" id="GO:0042073">
    <property type="term" value="P:intraciliary transport"/>
    <property type="evidence" value="ECO:0007669"/>
    <property type="project" value="TreeGrafter"/>
</dbReference>
<dbReference type="GO" id="GO:0005930">
    <property type="term" value="C:axoneme"/>
    <property type="evidence" value="ECO:0007669"/>
    <property type="project" value="TreeGrafter"/>
</dbReference>
<keyword evidence="4" id="KW-0969">Cilium</keyword>
<name>A0AAV6U772_9ARAC</name>
<organism evidence="7 8">
    <name type="scientific">Oedothorax gibbosus</name>
    <dbReference type="NCBI Taxonomy" id="931172"/>
    <lineage>
        <taxon>Eukaryota</taxon>
        <taxon>Metazoa</taxon>
        <taxon>Ecdysozoa</taxon>
        <taxon>Arthropoda</taxon>
        <taxon>Chelicerata</taxon>
        <taxon>Arachnida</taxon>
        <taxon>Araneae</taxon>
        <taxon>Araneomorphae</taxon>
        <taxon>Entelegynae</taxon>
        <taxon>Araneoidea</taxon>
        <taxon>Linyphiidae</taxon>
        <taxon>Erigoninae</taxon>
        <taxon>Oedothorax</taxon>
    </lineage>
</organism>
<protein>
    <recommendedName>
        <fullName evidence="6">IFT80/172/WDR35 TPR domain-containing protein</fullName>
    </recommendedName>
</protein>
<evidence type="ECO:0000313" key="8">
    <source>
        <dbReference type="Proteomes" id="UP000827092"/>
    </source>
</evidence>